<evidence type="ECO:0000256" key="2">
    <source>
        <dbReference type="SAM" id="MobiDB-lite"/>
    </source>
</evidence>
<dbReference type="Proteomes" id="UP000430120">
    <property type="component" value="Unassembled WGS sequence"/>
</dbReference>
<comment type="caution">
    <text evidence="4">The sequence shown here is derived from an EMBL/GenBank/DDBJ whole genome shotgun (WGS) entry which is preliminary data.</text>
</comment>
<dbReference type="InterPro" id="IPR000595">
    <property type="entry name" value="cNMP-bd_dom"/>
</dbReference>
<dbReference type="Pfam" id="PF00027">
    <property type="entry name" value="cNMP_binding"/>
    <property type="match status" value="1"/>
</dbReference>
<evidence type="ECO:0000313" key="4">
    <source>
        <dbReference type="EMBL" id="KAB0583260.1"/>
    </source>
</evidence>
<name>A0A643FFH2_IDEDE</name>
<sequence length="213" mass="23469">MAFQFLSADEPWMIQAAELLCRPSVLSDLRKSDARCIVSYMRPCRFEDGDVLLQEGEQGENAHMLLVLHGDVSVETSVMSREQPVVVTVLGEGGLIGEMALLDGAPRVATCVAQSTVVCASLTRRDLRRLMDDEPVVVARLLASIGERLAERLREANRQQRLYQQLMRAMQDEIDELGRQLQCVIGGSVQRGQAEATAERADQPASSWPNSGS</sequence>
<dbReference type="EMBL" id="VZPB01000016">
    <property type="protein sequence ID" value="KAB0583260.1"/>
    <property type="molecule type" value="Genomic_DNA"/>
</dbReference>
<dbReference type="AlphaFoldDB" id="A0A643FFH2"/>
<feature type="region of interest" description="Disordered" evidence="2">
    <location>
        <begin position="194"/>
        <end position="213"/>
    </location>
</feature>
<evidence type="ECO:0000259" key="3">
    <source>
        <dbReference type="PROSITE" id="PS50042"/>
    </source>
</evidence>
<proteinExistence type="predicted"/>
<dbReference type="GO" id="GO:0005952">
    <property type="term" value="C:cAMP-dependent protein kinase complex"/>
    <property type="evidence" value="ECO:0007669"/>
    <property type="project" value="InterPro"/>
</dbReference>
<dbReference type="CDD" id="cd00038">
    <property type="entry name" value="CAP_ED"/>
    <property type="match status" value="1"/>
</dbReference>
<accession>A0A643FFH2</accession>
<dbReference type="RefSeq" id="WP_151123783.1">
    <property type="nucleotide sequence ID" value="NZ_CP088081.1"/>
</dbReference>
<dbReference type="PANTHER" id="PTHR11635">
    <property type="entry name" value="CAMP-DEPENDENT PROTEIN KINASE REGULATORY CHAIN"/>
    <property type="match status" value="1"/>
</dbReference>
<protein>
    <submittedName>
        <fullName evidence="4">Cyclic nucleotide-binding domain-containing protein</fullName>
    </submittedName>
</protein>
<dbReference type="InterPro" id="IPR050503">
    <property type="entry name" value="cAMP-dep_PK_reg_su-like"/>
</dbReference>
<feature type="compositionally biased region" description="Polar residues" evidence="2">
    <location>
        <begin position="204"/>
        <end position="213"/>
    </location>
</feature>
<dbReference type="InterPro" id="IPR014710">
    <property type="entry name" value="RmlC-like_jellyroll"/>
</dbReference>
<dbReference type="Gene3D" id="2.60.120.10">
    <property type="entry name" value="Jelly Rolls"/>
    <property type="match status" value="1"/>
</dbReference>
<keyword evidence="5" id="KW-1185">Reference proteome</keyword>
<dbReference type="SUPFAM" id="SSF51206">
    <property type="entry name" value="cAMP-binding domain-like"/>
    <property type="match status" value="1"/>
</dbReference>
<dbReference type="SMART" id="SM00100">
    <property type="entry name" value="cNMP"/>
    <property type="match status" value="1"/>
</dbReference>
<feature type="coiled-coil region" evidence="1">
    <location>
        <begin position="153"/>
        <end position="180"/>
    </location>
</feature>
<reference evidence="4 5" key="1">
    <citation type="submission" date="2019-09" db="EMBL/GenBank/DDBJ databases">
        <title>Draft genome sequences of 48 bacterial type strains from the CCUG.</title>
        <authorList>
            <person name="Tunovic T."/>
            <person name="Pineiro-Iglesias B."/>
            <person name="Unosson C."/>
            <person name="Inganas E."/>
            <person name="Ohlen M."/>
            <person name="Cardew S."/>
            <person name="Jensie-Markopoulos S."/>
            <person name="Salva-Serra F."/>
            <person name="Jaen-Luchoro D."/>
            <person name="Karlsson R."/>
            <person name="Svensson-Stadler L."/>
            <person name="Chun J."/>
            <person name="Moore E."/>
        </authorList>
    </citation>
    <scope>NUCLEOTIDE SEQUENCE [LARGE SCALE GENOMIC DNA]</scope>
    <source>
        <strain evidence="4 5">CCUG 30977</strain>
    </source>
</reference>
<dbReference type="InterPro" id="IPR018490">
    <property type="entry name" value="cNMP-bd_dom_sf"/>
</dbReference>
<dbReference type="PANTHER" id="PTHR11635:SF152">
    <property type="entry name" value="CAMP-DEPENDENT PROTEIN KINASE TYPE I REGULATORY SUBUNIT-RELATED"/>
    <property type="match status" value="1"/>
</dbReference>
<dbReference type="GO" id="GO:0005829">
    <property type="term" value="C:cytosol"/>
    <property type="evidence" value="ECO:0007669"/>
    <property type="project" value="TreeGrafter"/>
</dbReference>
<organism evidence="4 5">
    <name type="scientific">Ideonella dechloratans</name>
    <dbReference type="NCBI Taxonomy" id="36863"/>
    <lineage>
        <taxon>Bacteria</taxon>
        <taxon>Pseudomonadati</taxon>
        <taxon>Pseudomonadota</taxon>
        <taxon>Betaproteobacteria</taxon>
        <taxon>Burkholderiales</taxon>
        <taxon>Sphaerotilaceae</taxon>
        <taxon>Ideonella</taxon>
    </lineage>
</organism>
<evidence type="ECO:0000256" key="1">
    <source>
        <dbReference type="SAM" id="Coils"/>
    </source>
</evidence>
<gene>
    <name evidence="4" type="ORF">F7Q92_08830</name>
</gene>
<feature type="domain" description="Cyclic nucleotide-binding" evidence="3">
    <location>
        <begin position="25"/>
        <end position="148"/>
    </location>
</feature>
<dbReference type="OrthoDB" id="8589195at2"/>
<evidence type="ECO:0000313" key="5">
    <source>
        <dbReference type="Proteomes" id="UP000430120"/>
    </source>
</evidence>
<dbReference type="PRINTS" id="PR00103">
    <property type="entry name" value="CAMPKINASE"/>
</dbReference>
<keyword evidence="1" id="KW-0175">Coiled coil</keyword>
<dbReference type="PROSITE" id="PS50042">
    <property type="entry name" value="CNMP_BINDING_3"/>
    <property type="match status" value="1"/>
</dbReference>